<dbReference type="InterPro" id="IPR037185">
    <property type="entry name" value="EmrE-like"/>
</dbReference>
<feature type="transmembrane region" description="Helical" evidence="6">
    <location>
        <begin position="12"/>
        <end position="33"/>
    </location>
</feature>
<dbReference type="Pfam" id="PF00892">
    <property type="entry name" value="EamA"/>
    <property type="match status" value="1"/>
</dbReference>
<comment type="subcellular location">
    <subcellularLocation>
        <location evidence="1 6">Membrane</location>
        <topology evidence="1 6">Multi-pass membrane protein</topology>
    </subcellularLocation>
</comment>
<dbReference type="EMBL" id="JBBPBN010000026">
    <property type="protein sequence ID" value="KAK9007465.1"/>
    <property type="molecule type" value="Genomic_DNA"/>
</dbReference>
<dbReference type="PANTHER" id="PTHR31218">
    <property type="entry name" value="WAT1-RELATED PROTEIN"/>
    <property type="match status" value="1"/>
</dbReference>
<name>A0ABR2R3J0_9ROSI</name>
<comment type="caution">
    <text evidence="6">Lacks conserved residue(s) required for the propagation of feature annotation.</text>
</comment>
<evidence type="ECO:0000313" key="8">
    <source>
        <dbReference type="EMBL" id="KAK9007465.1"/>
    </source>
</evidence>
<keyword evidence="4 6" id="KW-1133">Transmembrane helix</keyword>
<evidence type="ECO:0000256" key="3">
    <source>
        <dbReference type="ARBA" id="ARBA00022692"/>
    </source>
</evidence>
<gene>
    <name evidence="8" type="ORF">V6N11_074387</name>
</gene>
<comment type="similarity">
    <text evidence="2 6">Belongs to the drug/metabolite transporter (DMT) superfamily. Plant drug/metabolite exporter (P-DME) (TC 2.A.7.4) family.</text>
</comment>
<keyword evidence="5 6" id="KW-0472">Membrane</keyword>
<dbReference type="InterPro" id="IPR030184">
    <property type="entry name" value="WAT1-related"/>
</dbReference>
<evidence type="ECO:0000256" key="5">
    <source>
        <dbReference type="ARBA" id="ARBA00023136"/>
    </source>
</evidence>
<evidence type="ECO:0000256" key="2">
    <source>
        <dbReference type="ARBA" id="ARBA00007635"/>
    </source>
</evidence>
<evidence type="ECO:0000256" key="6">
    <source>
        <dbReference type="RuleBase" id="RU363077"/>
    </source>
</evidence>
<evidence type="ECO:0000259" key="7">
    <source>
        <dbReference type="Pfam" id="PF00892"/>
    </source>
</evidence>
<protein>
    <recommendedName>
        <fullName evidence="6">WAT1-related protein</fullName>
    </recommendedName>
</protein>
<feature type="domain" description="EamA" evidence="7">
    <location>
        <begin position="14"/>
        <end position="127"/>
    </location>
</feature>
<proteinExistence type="inferred from homology"/>
<sequence>MEQSVNILHGLKPVMVMVVVQLVYAGVNVLYKLSVIDGMSFKVMVAYRFIFAYALMIPLALLVERKRPKLTWTILVQAFFCGLLGGSVAQNLYVAAMALTSATFVSATTNLIPSITFIVAVTIGYSLTHPLMV</sequence>
<feature type="transmembrane region" description="Helical" evidence="6">
    <location>
        <begin position="45"/>
        <end position="63"/>
    </location>
</feature>
<evidence type="ECO:0000256" key="1">
    <source>
        <dbReference type="ARBA" id="ARBA00004141"/>
    </source>
</evidence>
<organism evidence="8 9">
    <name type="scientific">Hibiscus sabdariffa</name>
    <name type="common">roselle</name>
    <dbReference type="NCBI Taxonomy" id="183260"/>
    <lineage>
        <taxon>Eukaryota</taxon>
        <taxon>Viridiplantae</taxon>
        <taxon>Streptophyta</taxon>
        <taxon>Embryophyta</taxon>
        <taxon>Tracheophyta</taxon>
        <taxon>Spermatophyta</taxon>
        <taxon>Magnoliopsida</taxon>
        <taxon>eudicotyledons</taxon>
        <taxon>Gunneridae</taxon>
        <taxon>Pentapetalae</taxon>
        <taxon>rosids</taxon>
        <taxon>malvids</taxon>
        <taxon>Malvales</taxon>
        <taxon>Malvaceae</taxon>
        <taxon>Malvoideae</taxon>
        <taxon>Hibiscus</taxon>
    </lineage>
</organism>
<accession>A0ABR2R3J0</accession>
<feature type="transmembrane region" description="Helical" evidence="6">
    <location>
        <begin position="75"/>
        <end position="99"/>
    </location>
</feature>
<evidence type="ECO:0000313" key="9">
    <source>
        <dbReference type="Proteomes" id="UP001396334"/>
    </source>
</evidence>
<reference evidence="8 9" key="1">
    <citation type="journal article" date="2024" name="G3 (Bethesda)">
        <title>Genome assembly of Hibiscus sabdariffa L. provides insights into metabolisms of medicinal natural products.</title>
        <authorList>
            <person name="Kim T."/>
        </authorList>
    </citation>
    <scope>NUCLEOTIDE SEQUENCE [LARGE SCALE GENOMIC DNA]</scope>
    <source>
        <strain evidence="8">TK-2024</strain>
        <tissue evidence="8">Old leaves</tissue>
    </source>
</reference>
<feature type="transmembrane region" description="Helical" evidence="6">
    <location>
        <begin position="111"/>
        <end position="128"/>
    </location>
</feature>
<evidence type="ECO:0000256" key="4">
    <source>
        <dbReference type="ARBA" id="ARBA00022989"/>
    </source>
</evidence>
<keyword evidence="3 6" id="KW-0812">Transmembrane</keyword>
<dbReference type="Proteomes" id="UP001396334">
    <property type="component" value="Unassembled WGS sequence"/>
</dbReference>
<dbReference type="InterPro" id="IPR000620">
    <property type="entry name" value="EamA_dom"/>
</dbReference>
<keyword evidence="9" id="KW-1185">Reference proteome</keyword>
<dbReference type="SUPFAM" id="SSF103481">
    <property type="entry name" value="Multidrug resistance efflux transporter EmrE"/>
    <property type="match status" value="1"/>
</dbReference>
<comment type="caution">
    <text evidence="8">The sequence shown here is derived from an EMBL/GenBank/DDBJ whole genome shotgun (WGS) entry which is preliminary data.</text>
</comment>